<reference evidence="1 2" key="1">
    <citation type="submission" date="2019-08" db="EMBL/GenBank/DDBJ databases">
        <title>Hyperibacter terrae gen. nov., sp. nov. and Hyperibacter viscosus sp. nov., two new members in the family Rhodospirillaceae isolated from the rhizosphere of Hypericum perforatum.</title>
        <authorList>
            <person name="Noviana Z."/>
        </authorList>
    </citation>
    <scope>NUCLEOTIDE SEQUENCE [LARGE SCALE GENOMIC DNA]</scope>
    <source>
        <strain evidence="1 2">R5913</strain>
    </source>
</reference>
<dbReference type="KEGG" id="htq:FRZ44_28270"/>
<evidence type="ECO:0000313" key="1">
    <source>
        <dbReference type="EMBL" id="QEX17527.1"/>
    </source>
</evidence>
<keyword evidence="2" id="KW-1185">Reference proteome</keyword>
<dbReference type="EMBL" id="CP042906">
    <property type="protein sequence ID" value="QEX17527.1"/>
    <property type="molecule type" value="Genomic_DNA"/>
</dbReference>
<dbReference type="RefSeq" id="WP_151177780.1">
    <property type="nucleotide sequence ID" value="NZ_CP042906.1"/>
</dbReference>
<dbReference type="Proteomes" id="UP000326202">
    <property type="component" value="Chromosome"/>
</dbReference>
<gene>
    <name evidence="1" type="ORF">FRZ44_28270</name>
</gene>
<evidence type="ECO:0000313" key="2">
    <source>
        <dbReference type="Proteomes" id="UP000326202"/>
    </source>
</evidence>
<proteinExistence type="predicted"/>
<protein>
    <submittedName>
        <fullName evidence="1">Uncharacterized protein</fullName>
    </submittedName>
</protein>
<accession>A0A5J6MJT6</accession>
<dbReference type="AlphaFoldDB" id="A0A5J6MJT6"/>
<name>A0A5J6MJT6_9PROT</name>
<sequence length="86" mass="9836">MLTILPQTEIHIDADRIEKLEILSLDGRRVEVRVHTLEAANAQFFAFEDKTAAINFCRKLWQRRGCKNLEGGRFILRLAEAGSKVP</sequence>
<organism evidence="1 2">
    <name type="scientific">Hypericibacter terrae</name>
    <dbReference type="NCBI Taxonomy" id="2602015"/>
    <lineage>
        <taxon>Bacteria</taxon>
        <taxon>Pseudomonadati</taxon>
        <taxon>Pseudomonadota</taxon>
        <taxon>Alphaproteobacteria</taxon>
        <taxon>Rhodospirillales</taxon>
        <taxon>Dongiaceae</taxon>
        <taxon>Hypericibacter</taxon>
    </lineage>
</organism>